<name>A0A6I8UDJ3_DROPS</name>
<dbReference type="AlphaFoldDB" id="A0A6I8UDJ3"/>
<dbReference type="SUPFAM" id="SSF50800">
    <property type="entry name" value="PK beta-barrel domain-like"/>
    <property type="match status" value="1"/>
</dbReference>
<dbReference type="InParanoid" id="A0A6I8UDJ3"/>
<gene>
    <name evidence="3" type="primary">LOC4813901</name>
</gene>
<dbReference type="InterPro" id="IPR011037">
    <property type="entry name" value="Pyrv_Knase-like_insert_dom_sf"/>
</dbReference>
<evidence type="ECO:0000313" key="2">
    <source>
        <dbReference type="Proteomes" id="UP000001819"/>
    </source>
</evidence>
<evidence type="ECO:0000313" key="3">
    <source>
        <dbReference type="RefSeq" id="XP_001353794.3"/>
    </source>
</evidence>
<accession>A0A6I8UDJ3</accession>
<dbReference type="KEGG" id="dpo:4813901"/>
<dbReference type="Gene3D" id="2.40.33.10">
    <property type="entry name" value="PK beta-barrel domain-like"/>
    <property type="match status" value="1"/>
</dbReference>
<keyword evidence="2" id="KW-1185">Reference proteome</keyword>
<dbReference type="GO" id="GO:0030955">
    <property type="term" value="F:potassium ion binding"/>
    <property type="evidence" value="ECO:0007669"/>
    <property type="project" value="InterPro"/>
</dbReference>
<dbReference type="Proteomes" id="UP000001819">
    <property type="component" value="Chromosome X"/>
</dbReference>
<dbReference type="FunCoup" id="A0A6I8UDJ3">
    <property type="interactions" value="183"/>
</dbReference>
<dbReference type="Gene3D" id="3.20.20.60">
    <property type="entry name" value="Phosphoenolpyruvate-binding domains"/>
    <property type="match status" value="1"/>
</dbReference>
<dbReference type="InterPro" id="IPR015806">
    <property type="entry name" value="Pyrv_Knase_insert_dom_sf"/>
</dbReference>
<feature type="compositionally biased region" description="Acidic residues" evidence="1">
    <location>
        <begin position="11"/>
        <end position="22"/>
    </location>
</feature>
<dbReference type="InterPro" id="IPR036918">
    <property type="entry name" value="Pyrv_Knase_C_sf"/>
</dbReference>
<dbReference type="InterPro" id="IPR040442">
    <property type="entry name" value="Pyrv_kinase-like_dom_sf"/>
</dbReference>
<feature type="region of interest" description="Disordered" evidence="1">
    <location>
        <begin position="1"/>
        <end position="22"/>
    </location>
</feature>
<dbReference type="PANTHER" id="PTHR11817">
    <property type="entry name" value="PYRUVATE KINASE"/>
    <property type="match status" value="1"/>
</dbReference>
<dbReference type="GO" id="GO:0000287">
    <property type="term" value="F:magnesium ion binding"/>
    <property type="evidence" value="ECO:0007669"/>
    <property type="project" value="InterPro"/>
</dbReference>
<dbReference type="Gene3D" id="3.40.1380.20">
    <property type="entry name" value="Pyruvate kinase, C-terminal domain"/>
    <property type="match status" value="1"/>
</dbReference>
<organism evidence="2 3">
    <name type="scientific">Drosophila pseudoobscura pseudoobscura</name>
    <name type="common">Fruit fly</name>
    <dbReference type="NCBI Taxonomy" id="46245"/>
    <lineage>
        <taxon>Eukaryota</taxon>
        <taxon>Metazoa</taxon>
        <taxon>Ecdysozoa</taxon>
        <taxon>Arthropoda</taxon>
        <taxon>Hexapoda</taxon>
        <taxon>Insecta</taxon>
        <taxon>Pterygota</taxon>
        <taxon>Neoptera</taxon>
        <taxon>Endopterygota</taxon>
        <taxon>Diptera</taxon>
        <taxon>Brachycera</taxon>
        <taxon>Muscomorpha</taxon>
        <taxon>Ephydroidea</taxon>
        <taxon>Drosophilidae</taxon>
        <taxon>Drosophila</taxon>
        <taxon>Sophophora</taxon>
    </lineage>
</organism>
<proteinExistence type="predicted"/>
<dbReference type="InterPro" id="IPR001697">
    <property type="entry name" value="Pyr_Knase"/>
</dbReference>
<reference evidence="3" key="1">
    <citation type="submission" date="2025-08" db="UniProtKB">
        <authorList>
            <consortium name="RefSeq"/>
        </authorList>
    </citation>
    <scope>IDENTIFICATION</scope>
    <source>
        <strain evidence="3">MV-25-SWS-2005</strain>
        <tissue evidence="3">Whole body</tissue>
    </source>
</reference>
<sequence length="564" mass="65104">MEKPLVLDSQETVEGEDEHLDDENQLEKFTVRLNGQHDLEQRLRDFKAACEAHEKHARRRKRRRYYHMGLVAKLVAETTPDELRRMLENGTYTFHVDAVSNKPDELNAILETLNLAIAGYIEDRELRLATGLALEINGECCRVGRLRNNCAVMLARGAVVTLTTDEDYRYGGYKEIIFVINLQAYLKSVKINDILLIGREVRCRVVKTLREALTVLIIDAGLLTGYDFIELPRQCHALDPAVYPDLYMNDLKIAAELKANYVVLPKIRCKNFLKAVRHTIKDEFDLKLIGMIDFEYVRTNMLDLLGIIKLLDYIWIPDMFNVSCCVYNYIMEDVLSIAHCQKTPVIGTVPLERCSDFKRFELHEFLWKIDSIHIQKSPWCNKYPLIVKKLMPIRDYRVGVVQNKMTVKNILTSYQTIVNFIIRTISSIECQAIFIYTKCENASIALSRTEIYCPVFLMMPLLDDDDEATIKCKFDLARALHLRRNMHPVLYTKDLNECNYSPIEFGVDYIRRKGCLEVGDFVLTLEVGKEDAENVVIGIDEDVCILRAFYVSPLVGCEKFKYGT</sequence>
<protein>
    <recommendedName>
        <fullName evidence="4">Pyruvate kinase</fullName>
    </recommendedName>
</protein>
<evidence type="ECO:0008006" key="4">
    <source>
        <dbReference type="Google" id="ProtNLM"/>
    </source>
</evidence>
<dbReference type="GO" id="GO:0004743">
    <property type="term" value="F:pyruvate kinase activity"/>
    <property type="evidence" value="ECO:0007669"/>
    <property type="project" value="InterPro"/>
</dbReference>
<dbReference type="SUPFAM" id="SSF52935">
    <property type="entry name" value="PK C-terminal domain-like"/>
    <property type="match status" value="1"/>
</dbReference>
<evidence type="ECO:0000256" key="1">
    <source>
        <dbReference type="SAM" id="MobiDB-lite"/>
    </source>
</evidence>
<dbReference type="RefSeq" id="XP_001353794.3">
    <property type="nucleotide sequence ID" value="XM_001353758.4"/>
</dbReference>